<dbReference type="AlphaFoldDB" id="A0A0R0LXT9"/>
<dbReference type="VEuPathDB" id="MicrosporidiaDB:M153_3730007116"/>
<dbReference type="EMBL" id="LGUB01000132">
    <property type="protein sequence ID" value="KRH94137.1"/>
    <property type="molecule type" value="Genomic_DNA"/>
</dbReference>
<evidence type="ECO:0000313" key="2">
    <source>
        <dbReference type="Proteomes" id="UP000051530"/>
    </source>
</evidence>
<accession>A0A0R0LXT9</accession>
<organism evidence="1 2">
    <name type="scientific">Pseudoloma neurophilia</name>
    <dbReference type="NCBI Taxonomy" id="146866"/>
    <lineage>
        <taxon>Eukaryota</taxon>
        <taxon>Fungi</taxon>
        <taxon>Fungi incertae sedis</taxon>
        <taxon>Microsporidia</taxon>
        <taxon>Pseudoloma</taxon>
    </lineage>
</organism>
<protein>
    <submittedName>
        <fullName evidence="1">Uncharacterized protein</fullName>
    </submittedName>
</protein>
<gene>
    <name evidence="1" type="ORF">M153_3730007116</name>
</gene>
<name>A0A0R0LXT9_9MICR</name>
<proteinExistence type="predicted"/>
<comment type="caution">
    <text evidence="1">The sequence shown here is derived from an EMBL/GenBank/DDBJ whole genome shotgun (WGS) entry which is preliminary data.</text>
</comment>
<dbReference type="Proteomes" id="UP000051530">
    <property type="component" value="Unassembled WGS sequence"/>
</dbReference>
<keyword evidence="2" id="KW-1185">Reference proteome</keyword>
<reference evidence="1 2" key="1">
    <citation type="submission" date="2015-07" db="EMBL/GenBank/DDBJ databases">
        <title>The genome of Pseudoloma neurophilia, a relevant intracellular parasite of the zebrafish.</title>
        <authorList>
            <person name="Ndikumana S."/>
            <person name="Pelin A."/>
            <person name="Sanders J."/>
            <person name="Corradi N."/>
        </authorList>
    </citation>
    <scope>NUCLEOTIDE SEQUENCE [LARGE SCALE GENOMIC DNA]</scope>
    <source>
        <strain evidence="1 2">MK1</strain>
    </source>
</reference>
<evidence type="ECO:0000313" key="1">
    <source>
        <dbReference type="EMBL" id="KRH94137.1"/>
    </source>
</evidence>
<sequence length="73" mass="7937">MDFIKTYEAVTSFVKRLVYVETSVRHTITIDGRLAGVGGVVTLAGSTDLPCISSIAGGWFWKCQQSISLDKVL</sequence>